<dbReference type="CDD" id="cd00063">
    <property type="entry name" value="FN3"/>
    <property type="match status" value="1"/>
</dbReference>
<dbReference type="EC" id="3.1.3.48" evidence="3"/>
<dbReference type="CDD" id="cd17669">
    <property type="entry name" value="R-PTP-Z-2"/>
    <property type="match status" value="1"/>
</dbReference>
<dbReference type="PROSITE" id="PS50853">
    <property type="entry name" value="FN3"/>
    <property type="match status" value="1"/>
</dbReference>
<feature type="region of interest" description="Disordered" evidence="14">
    <location>
        <begin position="636"/>
        <end position="677"/>
    </location>
</feature>
<comment type="catalytic activity">
    <reaction evidence="13">
        <text>O-phospho-L-tyrosyl-[protein] + H2O = L-tyrosyl-[protein] + phosphate</text>
        <dbReference type="Rhea" id="RHEA:10684"/>
        <dbReference type="Rhea" id="RHEA-COMP:10136"/>
        <dbReference type="Rhea" id="RHEA-COMP:20101"/>
        <dbReference type="ChEBI" id="CHEBI:15377"/>
        <dbReference type="ChEBI" id="CHEBI:43474"/>
        <dbReference type="ChEBI" id="CHEBI:46858"/>
        <dbReference type="ChEBI" id="CHEBI:61978"/>
        <dbReference type="EC" id="3.1.3.48"/>
    </reaction>
</comment>
<dbReference type="Pfam" id="PF00041">
    <property type="entry name" value="fn3"/>
    <property type="match status" value="1"/>
</dbReference>
<feature type="domain" description="Tyrosine specific protein phosphatases" evidence="18">
    <location>
        <begin position="1049"/>
        <end position="1123"/>
    </location>
</feature>
<dbReference type="InterPro" id="IPR003961">
    <property type="entry name" value="FN3_dom"/>
</dbReference>
<feature type="domain" description="Tyrosine-protein phosphatase" evidence="17">
    <location>
        <begin position="1163"/>
        <end position="1422"/>
    </location>
</feature>
<dbReference type="Gene3D" id="3.90.190.10">
    <property type="entry name" value="Protein tyrosine phosphatase superfamily"/>
    <property type="match status" value="2"/>
</dbReference>
<dbReference type="PRINTS" id="PR00700">
    <property type="entry name" value="PRTYPHPHTASE"/>
</dbReference>
<dbReference type="InterPro" id="IPR001148">
    <property type="entry name" value="CA_dom"/>
</dbReference>
<evidence type="ECO:0000256" key="4">
    <source>
        <dbReference type="ARBA" id="ARBA00022692"/>
    </source>
</evidence>
<keyword evidence="9 15" id="KW-1133">Transmembrane helix</keyword>
<comment type="subcellular location">
    <subcellularLocation>
        <location evidence="1">Membrane</location>
        <topology evidence="1">Single-pass type I membrane protein</topology>
    </subcellularLocation>
</comment>
<dbReference type="SUPFAM" id="SSF52799">
    <property type="entry name" value="(Phosphotyrosine protein) phosphatases II"/>
    <property type="match status" value="2"/>
</dbReference>
<dbReference type="SMART" id="SM00060">
    <property type="entry name" value="FN3"/>
    <property type="match status" value="1"/>
</dbReference>
<reference evidence="22" key="1">
    <citation type="submission" date="2025-08" db="UniProtKB">
        <authorList>
            <consortium name="RefSeq"/>
        </authorList>
    </citation>
    <scope>IDENTIFICATION</scope>
</reference>
<evidence type="ECO:0000259" key="19">
    <source>
        <dbReference type="PROSITE" id="PS50853"/>
    </source>
</evidence>
<dbReference type="SUPFAM" id="SSF49265">
    <property type="entry name" value="Fibronectin type III"/>
    <property type="match status" value="1"/>
</dbReference>
<dbReference type="PANTHER" id="PTHR19134">
    <property type="entry name" value="RECEPTOR-TYPE TYROSINE-PROTEIN PHOSPHATASE"/>
    <property type="match status" value="1"/>
</dbReference>
<dbReference type="GeneID" id="101405977"/>
<dbReference type="Proteomes" id="UP000694910">
    <property type="component" value="Unplaced"/>
</dbReference>
<dbReference type="Gene3D" id="2.60.40.10">
    <property type="entry name" value="Immunoglobulins"/>
    <property type="match status" value="1"/>
</dbReference>
<dbReference type="InterPro" id="IPR000387">
    <property type="entry name" value="Tyr_Pase_dom"/>
</dbReference>
<keyword evidence="22" id="KW-0675">Receptor</keyword>
<dbReference type="PROSITE" id="PS50056">
    <property type="entry name" value="TYR_PHOSPHATASE_2"/>
    <property type="match status" value="2"/>
</dbReference>
<dbReference type="InterPro" id="IPR029021">
    <property type="entry name" value="Prot-tyrosine_phosphatase-like"/>
</dbReference>
<dbReference type="PROSITE" id="PS51144">
    <property type="entry name" value="ALPHA_CA_2"/>
    <property type="match status" value="1"/>
</dbReference>
<feature type="compositionally biased region" description="Polar residues" evidence="14">
    <location>
        <begin position="496"/>
        <end position="507"/>
    </location>
</feature>
<evidence type="ECO:0000256" key="1">
    <source>
        <dbReference type="ARBA" id="ARBA00004479"/>
    </source>
</evidence>
<protein>
    <recommendedName>
        <fullName evidence="3">protein-tyrosine-phosphatase</fullName>
        <ecNumber evidence="3">3.1.3.48</ecNumber>
    </recommendedName>
</protein>
<keyword evidence="21" id="KW-1185">Reference proteome</keyword>
<dbReference type="CDD" id="cd03122">
    <property type="entry name" value="alpha_CARP_receptor_like"/>
    <property type="match status" value="1"/>
</dbReference>
<evidence type="ECO:0000256" key="5">
    <source>
        <dbReference type="ARBA" id="ARBA00022729"/>
    </source>
</evidence>
<keyword evidence="8" id="KW-0904">Protein phosphatase</keyword>
<dbReference type="SUPFAM" id="SSF51069">
    <property type="entry name" value="Carbonic anhydrase"/>
    <property type="match status" value="1"/>
</dbReference>
<keyword evidence="4 15" id="KW-0812">Transmembrane</keyword>
<evidence type="ECO:0000313" key="21">
    <source>
        <dbReference type="Proteomes" id="UP000694910"/>
    </source>
</evidence>
<dbReference type="PROSITE" id="PS00383">
    <property type="entry name" value="TYR_PHOSPHATASE_1"/>
    <property type="match status" value="1"/>
</dbReference>
<evidence type="ECO:0000256" key="3">
    <source>
        <dbReference type="ARBA" id="ARBA00013064"/>
    </source>
</evidence>
<dbReference type="RefSeq" id="XP_004418814.1">
    <property type="nucleotide sequence ID" value="XM_004418757.1"/>
</dbReference>
<evidence type="ECO:0000256" key="8">
    <source>
        <dbReference type="ARBA" id="ARBA00022912"/>
    </source>
</evidence>
<evidence type="ECO:0000256" key="10">
    <source>
        <dbReference type="ARBA" id="ARBA00023136"/>
    </source>
</evidence>
<feature type="domain" description="Tyrosine specific protein phosphatases" evidence="18">
    <location>
        <begin position="1339"/>
        <end position="1413"/>
    </location>
</feature>
<dbReference type="InterPro" id="IPR036116">
    <property type="entry name" value="FN3_sf"/>
</dbReference>
<feature type="signal peptide" evidence="16">
    <location>
        <begin position="1"/>
        <end position="22"/>
    </location>
</feature>
<evidence type="ECO:0000256" key="16">
    <source>
        <dbReference type="SAM" id="SignalP"/>
    </source>
</evidence>
<evidence type="ECO:0000313" key="22">
    <source>
        <dbReference type="RefSeq" id="XP_004418814.1"/>
    </source>
</evidence>
<evidence type="ECO:0000256" key="9">
    <source>
        <dbReference type="ARBA" id="ARBA00022989"/>
    </source>
</evidence>
<evidence type="ECO:0000256" key="15">
    <source>
        <dbReference type="SAM" id="Phobius"/>
    </source>
</evidence>
<feature type="compositionally biased region" description="Polar residues" evidence="14">
    <location>
        <begin position="477"/>
        <end position="487"/>
    </location>
</feature>
<dbReference type="InterPro" id="IPR000242">
    <property type="entry name" value="PTP_cat"/>
</dbReference>
<dbReference type="Gene3D" id="3.10.200.10">
    <property type="entry name" value="Alpha carbonic anhydrase"/>
    <property type="match status" value="1"/>
</dbReference>
<dbReference type="SMART" id="SM00404">
    <property type="entry name" value="PTPc_motif"/>
    <property type="match status" value="2"/>
</dbReference>
<evidence type="ECO:0000259" key="20">
    <source>
        <dbReference type="PROSITE" id="PS51144"/>
    </source>
</evidence>
<dbReference type="InterPro" id="IPR003595">
    <property type="entry name" value="Tyr_Pase_cat"/>
</dbReference>
<evidence type="ECO:0000256" key="7">
    <source>
        <dbReference type="ARBA" id="ARBA00022801"/>
    </source>
</evidence>
<evidence type="ECO:0000259" key="18">
    <source>
        <dbReference type="PROSITE" id="PS50056"/>
    </source>
</evidence>
<feature type="region of interest" description="Disordered" evidence="14">
    <location>
        <begin position="474"/>
        <end position="514"/>
    </location>
</feature>
<name>A0ABM0H3I4_CERSS</name>
<accession>A0ABM0H3I4</accession>
<gene>
    <name evidence="22" type="primary">LOC101405977</name>
</gene>
<keyword evidence="10 15" id="KW-0472">Membrane</keyword>
<sequence length="1455" mass="163450">MRILKRFLACIQLLCVCRLDWAYGYYRQQRKLVEEIGWSYTGALNQKNWGKKYPTCNSPKQSPINIDEDLTQVNVNLKKLKFQGWDKTSLENTFIHNTGKTVEINLTNDYRLSGGVSEMVFKASKITFHWGKCNMSSDGSEHSLEGQKFPLEMQIYCFDADRFSSFEEAVKGKGKLRALSILFEVGIEENLDYKAIIDGVESVSRFGKQAALDPFVLLNLLPNSTDKYYTYNGSLTSPPCTDTVDWIVFKDTVSISESQLAVFCEVLTMQQSGYVMLMDYLQNNFREQQYKFSRQVFSSYTGKEEIHEAVCSSEPENVQADPENYTSLLVTWERPRVVYDTMIEKFAVLYQQLEGEDQTKHEFLTDGYQDLGAILNNLLPNMSYVLQIVAICTNGLYGKYSDQLIVDMPSDDPELDLFPELIGTEEIIKEEEEGKDIEEDTIVNPGRDSATNQIRRKEPQIPTTANYNRVGTKYNEAKTNPSPTRGSEFSGKGDIHSTSLDSTSQPVTELASEKDISLTSETVTKLPPRTLEGTSASLNDGSKTVLRFPQMNLSGTVESLNTVSETESQEVSTDISEEESLLTDFRLDTGADDSSGASPATSAVPFISENISHGYVFSSENPEVITYAVLIPESPRNASEDSASGLEESLKDPSVDGNVWFPSTTDVTTEPDVGSGRESFLQTNYTEIHIVEAEKTTESSSPGPLVSQGPSVTDMEMPHYSTFAYFPTEVTPHAFTPSSGQHDSVPTVNVVHSQTTQPVYNEASNSSHESRIGLAEGLESEKKAVVPLVIVSALTFICLVVLVGILIYWRKCFQTAHFYLEDSTSPRVISTPPTPIFPISDDVGAIPIKHFPKHVADLHASNGFTEEFEEVQSCTVDLGITADSSNHPDNKHKNRYINIVAYDHSRVKLAQLAEKDGKLTDYINANYVDGYNRPKAYIAAQGPLKSTAEDFWRMIWEHNVEVIVMITNLVEKGRRKCDQYWPADGSEEYGNFLVTQKSVQMLAYYTVRNFTLRNTKIKKGSQKGRPSGRVVTQYHYTQWPDMGVPEYSLPVLTFVRKASHAKRHAVGPVVVHCSAGVGRTGTYIVLDSMLQQIQHEGTVNIFGFLKHIRSQRNYLVQTEEQYVFIHDALVEAILSKETEVLDSHIHAYVNALLIPGPTGKTKLEKQFKLLSQSNIQQSDYSTALKQCNREKNRTSSIIPVERSRVGISSLSGEGTDYINASYIMGYYQSNEFVVTQHPLLHTIKDFWRMIWDHNAQLVVMLPDGQNMAEDEFVYWPNKDEPINCESFKVTLMAEEHKCLSNEEKLIIQDFILEATQDDYVLEVRHFQCPRWPNPDSPISKTFELISIIKDEAATRDGPMIIHDEHGGVTAGTFCALTTLMHQLEKENSMDVYQVAKMINLMRPGVFADIEQYQFLYKAVLSLVSTRQEENPSTSLDSNGTTLPDGNIAESLESLV</sequence>
<feature type="domain" description="Alpha-carbonic anhydrase" evidence="20">
    <location>
        <begin position="36"/>
        <end position="300"/>
    </location>
</feature>
<dbReference type="Pfam" id="PF00194">
    <property type="entry name" value="Carb_anhydrase"/>
    <property type="match status" value="1"/>
</dbReference>
<evidence type="ECO:0000256" key="14">
    <source>
        <dbReference type="SAM" id="MobiDB-lite"/>
    </source>
</evidence>
<dbReference type="InterPro" id="IPR036398">
    <property type="entry name" value="CA_dom_sf"/>
</dbReference>
<keyword evidence="11" id="KW-1015">Disulfide bond</keyword>
<dbReference type="SMART" id="SM01057">
    <property type="entry name" value="Carb_anhydrase"/>
    <property type="match status" value="1"/>
</dbReference>
<feature type="domain" description="Fibronectin type-III" evidence="19">
    <location>
        <begin position="314"/>
        <end position="411"/>
    </location>
</feature>
<dbReference type="InterPro" id="IPR013783">
    <property type="entry name" value="Ig-like_fold"/>
</dbReference>
<dbReference type="InterPro" id="IPR041887">
    <property type="entry name" value="Alpha_CARP_receptor-type"/>
</dbReference>
<comment type="similarity">
    <text evidence="2">Belongs to the protein-tyrosine phosphatase family. Receptor class 5 subfamily.</text>
</comment>
<feature type="transmembrane region" description="Helical" evidence="15">
    <location>
        <begin position="784"/>
        <end position="809"/>
    </location>
</feature>
<feature type="domain" description="Tyrosine-protein phosphatase" evidence="17">
    <location>
        <begin position="864"/>
        <end position="1132"/>
    </location>
</feature>
<evidence type="ECO:0000256" key="13">
    <source>
        <dbReference type="ARBA" id="ARBA00051722"/>
    </source>
</evidence>
<evidence type="ECO:0000256" key="12">
    <source>
        <dbReference type="ARBA" id="ARBA00023180"/>
    </source>
</evidence>
<dbReference type="InterPro" id="IPR016130">
    <property type="entry name" value="Tyr_Pase_AS"/>
</dbReference>
<feature type="chain" id="PRO_5047432626" description="protein-tyrosine-phosphatase" evidence="16">
    <location>
        <begin position="23"/>
        <end position="1455"/>
    </location>
</feature>
<dbReference type="InterPro" id="IPR050348">
    <property type="entry name" value="Protein-Tyr_Phosphatase"/>
</dbReference>
<evidence type="ECO:0000259" key="17">
    <source>
        <dbReference type="PROSITE" id="PS50055"/>
    </source>
</evidence>
<dbReference type="PROSITE" id="PS50055">
    <property type="entry name" value="TYR_PHOSPHATASE_PTP"/>
    <property type="match status" value="2"/>
</dbReference>
<keyword evidence="12" id="KW-0325">Glycoprotein</keyword>
<evidence type="ECO:0000256" key="2">
    <source>
        <dbReference type="ARBA" id="ARBA00006246"/>
    </source>
</evidence>
<dbReference type="SMART" id="SM00194">
    <property type="entry name" value="PTPc"/>
    <property type="match status" value="2"/>
</dbReference>
<evidence type="ECO:0000256" key="6">
    <source>
        <dbReference type="ARBA" id="ARBA00022737"/>
    </source>
</evidence>
<proteinExistence type="inferred from homology"/>
<keyword evidence="5 16" id="KW-0732">Signal</keyword>
<dbReference type="Pfam" id="PF00102">
    <property type="entry name" value="Y_phosphatase"/>
    <property type="match status" value="2"/>
</dbReference>
<organism evidence="21 22">
    <name type="scientific">Ceratotherium simum simum</name>
    <name type="common">Southern white rhinoceros</name>
    <dbReference type="NCBI Taxonomy" id="73337"/>
    <lineage>
        <taxon>Eukaryota</taxon>
        <taxon>Metazoa</taxon>
        <taxon>Chordata</taxon>
        <taxon>Craniata</taxon>
        <taxon>Vertebrata</taxon>
        <taxon>Euteleostomi</taxon>
        <taxon>Mammalia</taxon>
        <taxon>Eutheria</taxon>
        <taxon>Laurasiatheria</taxon>
        <taxon>Perissodactyla</taxon>
        <taxon>Rhinocerotidae</taxon>
        <taxon>Ceratotherium</taxon>
    </lineage>
</organism>
<keyword evidence="7" id="KW-0378">Hydrolase</keyword>
<keyword evidence="6" id="KW-0677">Repeat</keyword>
<dbReference type="PANTHER" id="PTHR19134:SF461">
    <property type="entry name" value="RECEPTOR-TYPE TYROSINE-PROTEIN PHOSPHATASE ZETA"/>
    <property type="match status" value="1"/>
</dbReference>
<evidence type="ECO:0000256" key="11">
    <source>
        <dbReference type="ARBA" id="ARBA00023157"/>
    </source>
</evidence>